<geneLocation type="plasmid" evidence="3">
    <name>parsfin5</name>
</geneLocation>
<name>D2U4Q6_9GAMM</name>
<proteinExistence type="predicted"/>
<geneLocation type="plasmid" evidence="2">
    <name>pArsFIN5</name>
</geneLocation>
<dbReference type="KEGG" id="ans:ArsFIN_47560"/>
<accession>D2U4Q6</accession>
<protein>
    <submittedName>
        <fullName evidence="1">Transposase</fullName>
    </submittedName>
</protein>
<reference evidence="2 3" key="2">
    <citation type="submission" date="2019-03" db="EMBL/GenBank/DDBJ databases">
        <title>Long-read sequencing reveals hyperdense prophage content in a complex bacterial symbiont genome.</title>
        <authorList>
            <person name="Frost C.L."/>
            <person name="Siozios S."/>
            <person name="Nadal-Jimenez P."/>
            <person name="Brockhurst M.A."/>
            <person name="King K.C."/>
            <person name="Darby A.C."/>
            <person name="Hurst G.D.D."/>
        </authorList>
    </citation>
    <scope>NUCLEOTIDE SEQUENCE [LARGE SCALE GENOMIC DNA]</scope>
    <source>
        <strain evidence="2 3">FIN</strain>
        <plasmid evidence="3">parsfin5</plasmid>
        <plasmid evidence="2">pArsFIN5</plasmid>
    </source>
</reference>
<dbReference type="SUPFAM" id="SSF53098">
    <property type="entry name" value="Ribonuclease H-like"/>
    <property type="match status" value="1"/>
</dbReference>
<dbReference type="Proteomes" id="UP000295134">
    <property type="component" value="Plasmid pArsFIN5"/>
</dbReference>
<dbReference type="RefSeq" id="WP_026823141.1">
    <property type="nucleotide sequence ID" value="NZ_CP123525.1"/>
</dbReference>
<gene>
    <name evidence="1" type="ORF">ARN_36860</name>
    <name evidence="2" type="ORF">ArsFIN_47560</name>
</gene>
<sequence length="115" mass="13305">MTPATRLACGIKDVASTQKETFATTQAVWRFLNNEKISFSKLNQPILELANREIKQSTHTYALMIHDWSHLKFVTHKSKKRILKMSHHGDLGYELQSSLLVDAAKDYQLYRFLNP</sequence>
<evidence type="ECO:0000313" key="3">
    <source>
        <dbReference type="Proteomes" id="UP000295134"/>
    </source>
</evidence>
<dbReference type="AlphaFoldDB" id="D2U4Q6"/>
<reference evidence="1" key="1">
    <citation type="journal article" date="2010" name="Insect Mol. Biol.">
        <title>The draft genome sequence of Arsenophonus nasoniae, son-killer bacterium of Nasonia vitripennis, reveals genes associated with virulence and symbiosis.</title>
        <authorList>
            <person name="Wilkes T."/>
            <person name="Darby A.C."/>
            <person name="Choi J."/>
            <person name="Colborne J.K."/>
            <person name="Werren J.H."/>
            <person name="Hurst G.D.D."/>
        </authorList>
    </citation>
    <scope>NUCLEOTIDE SEQUENCE</scope>
</reference>
<dbReference type="InterPro" id="IPR012337">
    <property type="entry name" value="RNaseH-like_sf"/>
</dbReference>
<evidence type="ECO:0000313" key="1">
    <source>
        <dbReference type="EMBL" id="CBA76638.1"/>
    </source>
</evidence>
<dbReference type="Gene3D" id="3.90.350.10">
    <property type="entry name" value="Transposase Inhibitor Protein From Tn5, Chain A, domain 1"/>
    <property type="match status" value="1"/>
</dbReference>
<organism evidence="1">
    <name type="scientific">Arsenophonus nasoniae</name>
    <name type="common">son-killer infecting Nasonia vitripennis</name>
    <dbReference type="NCBI Taxonomy" id="638"/>
    <lineage>
        <taxon>Bacteria</taxon>
        <taxon>Pseudomonadati</taxon>
        <taxon>Pseudomonadota</taxon>
        <taxon>Gammaproteobacteria</taxon>
        <taxon>Enterobacterales</taxon>
        <taxon>Morganellaceae</taxon>
        <taxon>Arsenophonus</taxon>
    </lineage>
</organism>
<evidence type="ECO:0000313" key="2">
    <source>
        <dbReference type="EMBL" id="QBY46145.1"/>
    </source>
</evidence>
<dbReference type="EMBL" id="CP038617">
    <property type="protein sequence ID" value="QBY46145.1"/>
    <property type="molecule type" value="Genomic_DNA"/>
</dbReference>
<keyword evidence="2" id="KW-0614">Plasmid</keyword>
<dbReference type="EMBL" id="FN545283">
    <property type="protein sequence ID" value="CBA76638.1"/>
    <property type="molecule type" value="Genomic_DNA"/>
</dbReference>